<evidence type="ECO:0000256" key="3">
    <source>
        <dbReference type="ARBA" id="ARBA00022942"/>
    </source>
</evidence>
<protein>
    <recommendedName>
        <fullName evidence="6">SEC7 domain-containing protein</fullName>
    </recommendedName>
</protein>
<dbReference type="STRING" id="93625.A0A409WJ66"/>
<dbReference type="Gene3D" id="3.60.20.10">
    <property type="entry name" value="Glutamine Phosphoribosylpyrophosphate, subunit 1, domain 1"/>
    <property type="match status" value="1"/>
</dbReference>
<comment type="similarity">
    <text evidence="4">Belongs to the peptidase T1A family.</text>
</comment>
<dbReference type="SUPFAM" id="SSF48371">
    <property type="entry name" value="ARM repeat"/>
    <property type="match status" value="1"/>
</dbReference>
<dbReference type="FunFam" id="1.10.1000.11:FF:000002">
    <property type="entry name" value="Cytohesin 1"/>
    <property type="match status" value="1"/>
</dbReference>
<dbReference type="InterPro" id="IPR023332">
    <property type="entry name" value="Proteasome_alpha-type"/>
</dbReference>
<gene>
    <name evidence="7" type="ORF">CVT25_011814</name>
</gene>
<dbReference type="Pfam" id="PF00227">
    <property type="entry name" value="Proteasome"/>
    <property type="match status" value="1"/>
</dbReference>
<feature type="region of interest" description="Disordered" evidence="5">
    <location>
        <begin position="588"/>
        <end position="637"/>
    </location>
</feature>
<evidence type="ECO:0000256" key="2">
    <source>
        <dbReference type="ARBA" id="ARBA00022490"/>
    </source>
</evidence>
<dbReference type="PROSITE" id="PS00388">
    <property type="entry name" value="PROTEASOME_ALPHA_1"/>
    <property type="match status" value="1"/>
</dbReference>
<dbReference type="InterPro" id="IPR029055">
    <property type="entry name" value="Ntn_hydrolases_N"/>
</dbReference>
<evidence type="ECO:0000259" key="6">
    <source>
        <dbReference type="PROSITE" id="PS50190"/>
    </source>
</evidence>
<evidence type="ECO:0000256" key="1">
    <source>
        <dbReference type="ARBA" id="ARBA00004496"/>
    </source>
</evidence>
<feature type="compositionally biased region" description="Basic and acidic residues" evidence="5">
    <location>
        <begin position="610"/>
        <end position="625"/>
    </location>
</feature>
<dbReference type="FunCoup" id="A0A409WJ66">
    <property type="interactions" value="569"/>
</dbReference>
<dbReference type="InterPro" id="IPR056604">
    <property type="entry name" value="GBF1-like_TPR"/>
</dbReference>
<dbReference type="InterPro" id="IPR035999">
    <property type="entry name" value="Sec7_dom_sf"/>
</dbReference>
<proteinExistence type="inferred from homology"/>
<accession>A0A409WJ66</accession>
<dbReference type="SUPFAM" id="SSF48425">
    <property type="entry name" value="Sec7 domain"/>
    <property type="match status" value="1"/>
</dbReference>
<dbReference type="Pfam" id="PF23325">
    <property type="entry name" value="TPR_28"/>
    <property type="match status" value="1"/>
</dbReference>
<keyword evidence="8" id="KW-1185">Reference proteome</keyword>
<dbReference type="PANTHER" id="PTHR10663">
    <property type="entry name" value="GUANYL-NUCLEOTIDE EXCHANGE FACTOR"/>
    <property type="match status" value="1"/>
</dbReference>
<evidence type="ECO:0000256" key="4">
    <source>
        <dbReference type="PROSITE-ProRule" id="PRU00808"/>
    </source>
</evidence>
<dbReference type="Gene3D" id="1.10.1000.11">
    <property type="entry name" value="Arf Nucleotide-binding Site Opener,domain 2"/>
    <property type="match status" value="1"/>
</dbReference>
<name>A0A409WJ66_PSICY</name>
<dbReference type="OrthoDB" id="10258608at2759"/>
<dbReference type="InParanoid" id="A0A409WJ66"/>
<feature type="domain" description="SEC7" evidence="6">
    <location>
        <begin position="915"/>
        <end position="1107"/>
    </location>
</feature>
<organism evidence="7 8">
    <name type="scientific">Psilocybe cyanescens</name>
    <dbReference type="NCBI Taxonomy" id="93625"/>
    <lineage>
        <taxon>Eukaryota</taxon>
        <taxon>Fungi</taxon>
        <taxon>Dikarya</taxon>
        <taxon>Basidiomycota</taxon>
        <taxon>Agaricomycotina</taxon>
        <taxon>Agaricomycetes</taxon>
        <taxon>Agaricomycetidae</taxon>
        <taxon>Agaricales</taxon>
        <taxon>Agaricineae</taxon>
        <taxon>Strophariaceae</taxon>
        <taxon>Psilocybe</taxon>
    </lineage>
</organism>
<dbReference type="InterPro" id="IPR032691">
    <property type="entry name" value="Mon2/Sec7/BIG1-like_HUS"/>
</dbReference>
<dbReference type="SMART" id="SM00222">
    <property type="entry name" value="Sec7"/>
    <property type="match status" value="1"/>
</dbReference>
<keyword evidence="2" id="KW-0963">Cytoplasm</keyword>
<dbReference type="Proteomes" id="UP000283269">
    <property type="component" value="Unassembled WGS sequence"/>
</dbReference>
<dbReference type="GO" id="GO:0019773">
    <property type="term" value="C:proteasome core complex, alpha-subunit complex"/>
    <property type="evidence" value="ECO:0007669"/>
    <property type="project" value="UniProtKB-UniRule"/>
</dbReference>
<dbReference type="SUPFAM" id="SSF56235">
    <property type="entry name" value="N-terminal nucleophile aminohydrolases (Ntn hydrolases)"/>
    <property type="match status" value="1"/>
</dbReference>
<dbReference type="PROSITE" id="PS51475">
    <property type="entry name" value="PROTEASOME_ALPHA_2"/>
    <property type="match status" value="1"/>
</dbReference>
<feature type="compositionally biased region" description="Acidic residues" evidence="5">
    <location>
        <begin position="597"/>
        <end position="609"/>
    </location>
</feature>
<dbReference type="InterPro" id="IPR016024">
    <property type="entry name" value="ARM-type_fold"/>
</dbReference>
<dbReference type="Pfam" id="PF12783">
    <property type="entry name" value="Sec7-like_HUS"/>
    <property type="match status" value="1"/>
</dbReference>
<dbReference type="GO" id="GO:0006511">
    <property type="term" value="P:ubiquitin-dependent protein catabolic process"/>
    <property type="evidence" value="ECO:0007669"/>
    <property type="project" value="InterPro"/>
</dbReference>
<comment type="caution">
    <text evidence="7">The sequence shown here is derived from an EMBL/GenBank/DDBJ whole genome shotgun (WGS) entry which is preliminary data.</text>
</comment>
<dbReference type="GO" id="GO:0032012">
    <property type="term" value="P:regulation of ARF protein signal transduction"/>
    <property type="evidence" value="ECO:0007669"/>
    <property type="project" value="InterPro"/>
</dbReference>
<dbReference type="GO" id="GO:0005085">
    <property type="term" value="F:guanyl-nucleotide exchange factor activity"/>
    <property type="evidence" value="ECO:0007669"/>
    <property type="project" value="InterPro"/>
</dbReference>
<dbReference type="CDD" id="cd03755">
    <property type="entry name" value="proteasome_alpha_type_7"/>
    <property type="match status" value="1"/>
</dbReference>
<keyword evidence="3 4" id="KW-0647">Proteasome</keyword>
<dbReference type="EMBL" id="NHYD01003415">
    <property type="protein sequence ID" value="PPQ78542.1"/>
    <property type="molecule type" value="Genomic_DNA"/>
</dbReference>
<dbReference type="GO" id="GO:0005794">
    <property type="term" value="C:Golgi apparatus"/>
    <property type="evidence" value="ECO:0007669"/>
    <property type="project" value="UniProtKB-ARBA"/>
</dbReference>
<dbReference type="PANTHER" id="PTHR10663:SF388">
    <property type="entry name" value="GOLGI-SPECIFIC BREFELDIN A-RESISTANCE GUANINE NUCLEOTIDE EXCHANGE FACTOR 1"/>
    <property type="match status" value="1"/>
</dbReference>
<dbReference type="InterPro" id="IPR023394">
    <property type="entry name" value="Sec7_C_sf"/>
</dbReference>
<dbReference type="CDD" id="cd00171">
    <property type="entry name" value="Sec7"/>
    <property type="match status" value="1"/>
</dbReference>
<dbReference type="Gene3D" id="1.10.220.20">
    <property type="match status" value="1"/>
</dbReference>
<dbReference type="FunFam" id="3.60.20.10:FF:000004">
    <property type="entry name" value="Proteasome subunit alpha type-4"/>
    <property type="match status" value="1"/>
</dbReference>
<evidence type="ECO:0000313" key="7">
    <source>
        <dbReference type="EMBL" id="PPQ78542.1"/>
    </source>
</evidence>
<dbReference type="Pfam" id="PF01369">
    <property type="entry name" value="Sec7"/>
    <property type="match status" value="1"/>
</dbReference>
<dbReference type="PROSITE" id="PS50190">
    <property type="entry name" value="SEC7"/>
    <property type="match status" value="1"/>
</dbReference>
<dbReference type="GO" id="GO:0016192">
    <property type="term" value="P:vesicle-mediated transport"/>
    <property type="evidence" value="ECO:0007669"/>
    <property type="project" value="UniProtKB-ARBA"/>
</dbReference>
<sequence length="1860" mass="206722">MSRSYDRALTVFSPDGHLFQVEYALEAVRKGTCAVGVRGKDVVVLGVEKKSVLQLQDPRTVRKVVMLDDHICLAFAGLTADGRVLIDKARIECQSHRLTVEDPVTVEYITRHIAGIQQRYTQSGGVRPFGISTLIVGFDPHDSKPRLYQTEPSGIYSAWKANAIGRSSKTVREFLEKNHRDDMEREESIKLTIKSLLEVVQTGAKNIEISVMESYGKVTNLELKEIEAIVDEINKEKDAGLSHLRFQADEPSDLYFVFRGRTEAVKIGCDCCGTSSDGRARWRVTVLDYTFLYSTFDQSVLACEIADVLSLIYTFQVASVTILYLPMSILNPTHPPTPALLKHVLLSEILAVTTVMRKNSRWASSMHTMAVRESPALGTNMGLRISSPVNQTRISGRVSREAELMAGFLELKRAVKDMHDVRQVELIDLLSPFFAILRSPLSTGPITSAALSALHSFFICSLISPNSPAIDSALIELSSTISHCKFEASDSSGDEVVLLRIMIVIQDCLCGSVGGGLGDIEVCEMLETVLTTCCQMRLSETLRRSAETTMHSLVRTVFSKLYTLDPEEEEAKLLVGHDDEAAEIELRMSVTAKDEEPLSEEDSSTETEAEQEKQGKATPEPKNDDVPPIPMSPTSRPEYGLPSILELLRVLVNVLDPNDQQHTDSTRLMALGILNAAFEESGSTLAQFPSLKAIVVDPGCKFLFQLARSENNNVLHWALRTISTILDTMRKHLKLQQELFLTFTIDRLTPPTSAHQGKGPGNMPMLGGSKSRNYSPSPRPGTPNANSPLLMPADKPDSEGAATSPTRLSVPPARGETRDLILETLSHIAGHPSFMVDLYTNYDCDINCENLFERLIDFLTKSVYPSHHVGTLDSQRNVQYICLELLLSFVNDMAARANDGTSVSIWSSDFPSTESLLQAKSKKQLILTGAARFNSKPKAGLAFLEENKLIYADLSPEVSKNRSLAMFLKGSSRIDKRLLGDFLSKPDNLDLLKEFVGLFDFKDKPVAEAMREMLEAFRLPGESQQISRIAETFASTYFGAGPAEIKSEDATHVLAYSIIMLNTDQHNPQVRKRMTIDDYKRNLRGVNDGSDFSAEFLQSIYDSIRKREIVMPEEHIGQLGFEYAWKELLARSRQTGEYMVCNTSAFDIEMFKAVWRPVISAIAYAFISFEDDYIIQRAIAGFRQCATLAGHFRLPDVFDFVVVSLSQATSLLSDSLPAHVPVYPVIDIEGQSVTVSRLSVEFGTNFRGQLAAVVLFNIVNGNGNALREGWTQVIISILLRILSILTRVPMQIFEMFQNLFLHSLLPTRMLQMEDFLGGVTMIPLRGSQPSRSQVRNEGGLLSALSSYLMTPYSSDMGVPDATEADVENTLSTIDCITSCRLDELYSQIIQLEPEALVAAVRALEALAHERTVAKLKIHSDDSIPPIDDRGGHQLPYDPASVFLLEIMVSITSQAPQYIEELWPIVFEHLSALLSTPTEYSILLIERAIVCLLRLCQLLAQHPPLRDQIYVAFDLLAGLPPSISNLVGEQVIAGLILVIQKHKDIIRSQTEWNLVFAMIRSTMAHAEAARMSFDLIETLAAEGPDNSVALDNFSGLLTVLDDFATAASTLQEQHHHRGRRAEPLTASNSPGIGRGKKAIDLLPVLHKKLLTFLQTSQVDEVQAWRNMGLPLLVVLSRQSVNATREIRHNAISHLQRILLGSPLTNDSEQKKVEEVFNRVVFPLVDELLKPQVAFKDPQGMAETRLRGSALLCKVFMHLELRESRAKTDFRLLWIQVLDLLDRLMNVNRGDQLFEAVPESLKNVLLVMNAVGILIPPGSGEEELQKTLWLNTHERMERFLPGFLTEVIPIPPPQTATPSTTD</sequence>
<dbReference type="InterPro" id="IPR000904">
    <property type="entry name" value="Sec7_dom"/>
</dbReference>
<dbReference type="InterPro" id="IPR001353">
    <property type="entry name" value="Proteasome_sua/b"/>
</dbReference>
<reference evidence="7 8" key="1">
    <citation type="journal article" date="2018" name="Evol. Lett.">
        <title>Horizontal gene cluster transfer increased hallucinogenic mushroom diversity.</title>
        <authorList>
            <person name="Reynolds H.T."/>
            <person name="Vijayakumar V."/>
            <person name="Gluck-Thaler E."/>
            <person name="Korotkin H.B."/>
            <person name="Matheny P.B."/>
            <person name="Slot J.C."/>
        </authorList>
    </citation>
    <scope>NUCLEOTIDE SEQUENCE [LARGE SCALE GENOMIC DNA]</scope>
    <source>
        <strain evidence="7 8">2631</strain>
    </source>
</reference>
<dbReference type="NCBIfam" id="NF003075">
    <property type="entry name" value="PRK03996.1"/>
    <property type="match status" value="1"/>
</dbReference>
<evidence type="ECO:0000256" key="5">
    <source>
        <dbReference type="SAM" id="MobiDB-lite"/>
    </source>
</evidence>
<feature type="region of interest" description="Disordered" evidence="5">
    <location>
        <begin position="751"/>
        <end position="814"/>
    </location>
</feature>
<dbReference type="InterPro" id="IPR000426">
    <property type="entry name" value="Proteasome_asu_N"/>
</dbReference>
<dbReference type="Pfam" id="PF10584">
    <property type="entry name" value="Proteasome_A_N"/>
    <property type="match status" value="1"/>
</dbReference>
<dbReference type="SMART" id="SM00948">
    <property type="entry name" value="Proteasome_A_N"/>
    <property type="match status" value="1"/>
</dbReference>
<comment type="subcellular location">
    <subcellularLocation>
        <location evidence="1">Cytoplasm</location>
    </subcellularLocation>
</comment>
<evidence type="ECO:0000313" key="8">
    <source>
        <dbReference type="Proteomes" id="UP000283269"/>
    </source>
</evidence>